<dbReference type="AlphaFoldDB" id="A0A0F9A6W2"/>
<accession>A0A0F9A6W2</accession>
<proteinExistence type="predicted"/>
<dbReference type="InterPro" id="IPR003034">
    <property type="entry name" value="SAP_dom"/>
</dbReference>
<evidence type="ECO:0000259" key="1">
    <source>
        <dbReference type="PROSITE" id="PS50800"/>
    </source>
</evidence>
<sequence>MTVMTKPNKRDVKKSTPVAVGPVPDVVRARSAIEICEISNLSYNDLRSRAKKLGLKANGSKAALIERVLSI</sequence>
<dbReference type="Pfam" id="PF02037">
    <property type="entry name" value="SAP"/>
    <property type="match status" value="1"/>
</dbReference>
<dbReference type="PROSITE" id="PS50800">
    <property type="entry name" value="SAP"/>
    <property type="match status" value="1"/>
</dbReference>
<feature type="domain" description="SAP" evidence="1">
    <location>
        <begin position="38"/>
        <end position="71"/>
    </location>
</feature>
<dbReference type="EMBL" id="LAZR01059392">
    <property type="protein sequence ID" value="KKK67891.1"/>
    <property type="molecule type" value="Genomic_DNA"/>
</dbReference>
<evidence type="ECO:0000313" key="2">
    <source>
        <dbReference type="EMBL" id="KKK67891.1"/>
    </source>
</evidence>
<comment type="caution">
    <text evidence="2">The sequence shown here is derived from an EMBL/GenBank/DDBJ whole genome shotgun (WGS) entry which is preliminary data.</text>
</comment>
<reference evidence="2" key="1">
    <citation type="journal article" date="2015" name="Nature">
        <title>Complex archaea that bridge the gap between prokaryotes and eukaryotes.</title>
        <authorList>
            <person name="Spang A."/>
            <person name="Saw J.H."/>
            <person name="Jorgensen S.L."/>
            <person name="Zaremba-Niedzwiedzka K."/>
            <person name="Martijn J."/>
            <person name="Lind A.E."/>
            <person name="van Eijk R."/>
            <person name="Schleper C."/>
            <person name="Guy L."/>
            <person name="Ettema T.J."/>
        </authorList>
    </citation>
    <scope>NUCLEOTIDE SEQUENCE</scope>
</reference>
<dbReference type="SUPFAM" id="SSF68906">
    <property type="entry name" value="SAP domain"/>
    <property type="match status" value="1"/>
</dbReference>
<name>A0A0F9A6W2_9ZZZZ</name>
<gene>
    <name evidence="2" type="ORF">LCGC14_2949550</name>
</gene>
<dbReference type="InterPro" id="IPR036361">
    <property type="entry name" value="SAP_dom_sf"/>
</dbReference>
<organism evidence="2">
    <name type="scientific">marine sediment metagenome</name>
    <dbReference type="NCBI Taxonomy" id="412755"/>
    <lineage>
        <taxon>unclassified sequences</taxon>
        <taxon>metagenomes</taxon>
        <taxon>ecological metagenomes</taxon>
    </lineage>
</organism>
<protein>
    <recommendedName>
        <fullName evidence="1">SAP domain-containing protein</fullName>
    </recommendedName>
</protein>